<comment type="caution">
    <text evidence="9">The sequence shown here is derived from an EMBL/GenBank/DDBJ whole genome shotgun (WGS) entry which is preliminary data.</text>
</comment>
<evidence type="ECO:0000256" key="6">
    <source>
        <dbReference type="ARBA" id="ARBA00048612"/>
    </source>
</evidence>
<gene>
    <name evidence="9" type="ORF">TSAR_014501</name>
</gene>
<comment type="catalytic activity">
    <reaction evidence="6 7">
        <text>L-arginyl-[protein] + 2 S-adenosyl-L-methionine = N(omega),N(omega)'-dimethyl-L-arginyl-[protein] + 2 S-adenosyl-L-homocysteine + 2 H(+)</text>
        <dbReference type="Rhea" id="RHEA:48108"/>
        <dbReference type="Rhea" id="RHEA-COMP:10532"/>
        <dbReference type="Rhea" id="RHEA-COMP:11992"/>
        <dbReference type="ChEBI" id="CHEBI:15378"/>
        <dbReference type="ChEBI" id="CHEBI:29965"/>
        <dbReference type="ChEBI" id="CHEBI:57856"/>
        <dbReference type="ChEBI" id="CHEBI:59789"/>
        <dbReference type="ChEBI" id="CHEBI:88221"/>
        <dbReference type="EC" id="2.1.1.320"/>
    </reaction>
</comment>
<name>A0A232ECX1_9HYME</name>
<feature type="compositionally biased region" description="Basic and acidic residues" evidence="8">
    <location>
        <begin position="12"/>
        <end position="21"/>
    </location>
</feature>
<evidence type="ECO:0000256" key="5">
    <source>
        <dbReference type="ARBA" id="ARBA00023128"/>
    </source>
</evidence>
<proteinExistence type="inferred from homology"/>
<comment type="function">
    <text evidence="7">Arginine methyltransferase involved in the assembly or stability of mitochondrial NADH:ubiquinone oxidoreductase complex (complex I).</text>
</comment>
<evidence type="ECO:0000256" key="7">
    <source>
        <dbReference type="RuleBase" id="RU364114"/>
    </source>
</evidence>
<organism evidence="9 10">
    <name type="scientific">Trichomalopsis sarcophagae</name>
    <dbReference type="NCBI Taxonomy" id="543379"/>
    <lineage>
        <taxon>Eukaryota</taxon>
        <taxon>Metazoa</taxon>
        <taxon>Ecdysozoa</taxon>
        <taxon>Arthropoda</taxon>
        <taxon>Hexapoda</taxon>
        <taxon>Insecta</taxon>
        <taxon>Pterygota</taxon>
        <taxon>Neoptera</taxon>
        <taxon>Endopterygota</taxon>
        <taxon>Hymenoptera</taxon>
        <taxon>Apocrita</taxon>
        <taxon>Proctotrupomorpha</taxon>
        <taxon>Chalcidoidea</taxon>
        <taxon>Pteromalidae</taxon>
        <taxon>Pteromalinae</taxon>
        <taxon>Trichomalopsis</taxon>
    </lineage>
</organism>
<dbReference type="SUPFAM" id="SSF53335">
    <property type="entry name" value="S-adenosyl-L-methionine-dependent methyltransferases"/>
    <property type="match status" value="1"/>
</dbReference>
<evidence type="ECO:0000256" key="8">
    <source>
        <dbReference type="SAM" id="MobiDB-lite"/>
    </source>
</evidence>
<keyword evidence="10" id="KW-1185">Reference proteome</keyword>
<keyword evidence="4 7" id="KW-0808">Transferase</keyword>
<dbReference type="PANTHER" id="PTHR12049:SF7">
    <property type="entry name" value="PROTEIN ARGININE METHYLTRANSFERASE NDUFAF7, MITOCHONDRIAL"/>
    <property type="match status" value="1"/>
</dbReference>
<sequence>MKRNSTPYIPLNEDKSARRVQDDKQCNTYRREPFHTMPSPISVANYMKTVLTHPTKGYYTTKDVFGQKGDFTTSLEISQFFGEMVGLWILRECNKIHYKSFQILELGPGREVSPVLAKIQKENLCDFTIQETEPVLRKKYYQFGKTIDNVEIYWHKSTSSQREISSVNGGVFRRLIHPGKMIVGSIAIVLLTFAYLSTEGRAVHKFKKRFPEGRAVHNFKKRFPGIGILLMLITGFFLTYILLVLC</sequence>
<dbReference type="PANTHER" id="PTHR12049">
    <property type="entry name" value="PROTEIN ARGININE METHYLTRANSFERASE NDUFAF7, MITOCHONDRIAL"/>
    <property type="match status" value="1"/>
</dbReference>
<evidence type="ECO:0000256" key="3">
    <source>
        <dbReference type="ARBA" id="ARBA00022603"/>
    </source>
</evidence>
<dbReference type="InterPro" id="IPR029063">
    <property type="entry name" value="SAM-dependent_MTases_sf"/>
</dbReference>
<comment type="similarity">
    <text evidence="2 7">Belongs to the NDUFAF7 family.</text>
</comment>
<dbReference type="AlphaFoldDB" id="A0A232ECX1"/>
<dbReference type="EC" id="2.1.1.320" evidence="7"/>
<accession>A0A232ECX1</accession>
<dbReference type="InterPro" id="IPR003788">
    <property type="entry name" value="NDUFAF7"/>
</dbReference>
<evidence type="ECO:0000256" key="2">
    <source>
        <dbReference type="ARBA" id="ARBA00005891"/>
    </source>
</evidence>
<dbReference type="Proteomes" id="UP000215335">
    <property type="component" value="Unassembled WGS sequence"/>
</dbReference>
<reference evidence="9 10" key="1">
    <citation type="journal article" date="2017" name="Curr. Biol.">
        <title>The Evolution of Venom by Co-option of Single-Copy Genes.</title>
        <authorList>
            <person name="Martinson E.O."/>
            <person name="Mrinalini"/>
            <person name="Kelkar Y.D."/>
            <person name="Chang C.H."/>
            <person name="Werren J.H."/>
        </authorList>
    </citation>
    <scope>NUCLEOTIDE SEQUENCE [LARGE SCALE GENOMIC DNA]</scope>
    <source>
        <strain evidence="9 10">Alberta</strain>
        <tissue evidence="9">Whole body</tissue>
    </source>
</reference>
<dbReference type="GO" id="GO:0005739">
    <property type="term" value="C:mitochondrion"/>
    <property type="evidence" value="ECO:0007669"/>
    <property type="project" value="UniProtKB-SubCell"/>
</dbReference>
<dbReference type="EMBL" id="NNAY01011830">
    <property type="protein sequence ID" value="OXU16219.1"/>
    <property type="molecule type" value="Genomic_DNA"/>
</dbReference>
<keyword evidence="3 7" id="KW-0489">Methyltransferase</keyword>
<evidence type="ECO:0000256" key="4">
    <source>
        <dbReference type="ARBA" id="ARBA00022679"/>
    </source>
</evidence>
<dbReference type="GO" id="GO:0032259">
    <property type="term" value="P:methylation"/>
    <property type="evidence" value="ECO:0007669"/>
    <property type="project" value="UniProtKB-KW"/>
</dbReference>
<evidence type="ECO:0000313" key="10">
    <source>
        <dbReference type="Proteomes" id="UP000215335"/>
    </source>
</evidence>
<evidence type="ECO:0000256" key="1">
    <source>
        <dbReference type="ARBA" id="ARBA00004173"/>
    </source>
</evidence>
<evidence type="ECO:0000313" key="9">
    <source>
        <dbReference type="EMBL" id="OXU16219.1"/>
    </source>
</evidence>
<comment type="subcellular location">
    <subcellularLocation>
        <location evidence="1 7">Mitochondrion</location>
    </subcellularLocation>
</comment>
<dbReference type="Gene3D" id="3.40.50.12710">
    <property type="match status" value="1"/>
</dbReference>
<dbReference type="GO" id="GO:0032981">
    <property type="term" value="P:mitochondrial respiratory chain complex I assembly"/>
    <property type="evidence" value="ECO:0007669"/>
    <property type="project" value="TreeGrafter"/>
</dbReference>
<protein>
    <recommendedName>
        <fullName evidence="7">Protein arginine methyltransferase NDUFAF7</fullName>
        <ecNumber evidence="7">2.1.1.320</ecNumber>
    </recommendedName>
</protein>
<dbReference type="STRING" id="543379.A0A232ECX1"/>
<keyword evidence="5 7" id="KW-0496">Mitochondrion</keyword>
<dbReference type="InterPro" id="IPR038375">
    <property type="entry name" value="NDUFAF7_sf"/>
</dbReference>
<feature type="region of interest" description="Disordered" evidence="8">
    <location>
        <begin position="1"/>
        <end position="21"/>
    </location>
</feature>
<dbReference type="GO" id="GO:0035243">
    <property type="term" value="F:protein-arginine omega-N symmetric methyltransferase activity"/>
    <property type="evidence" value="ECO:0007669"/>
    <property type="project" value="UniProtKB-EC"/>
</dbReference>